<proteinExistence type="predicted"/>
<keyword evidence="2" id="KW-0808">Transferase</keyword>
<accession>A0ABW6PM33</accession>
<dbReference type="Proteomes" id="UP001601444">
    <property type="component" value="Unassembled WGS sequence"/>
</dbReference>
<dbReference type="RefSeq" id="WP_387700106.1">
    <property type="nucleotide sequence ID" value="NZ_JBIAMX010000005.1"/>
</dbReference>
<dbReference type="InterPro" id="IPR006083">
    <property type="entry name" value="PRK/URK"/>
</dbReference>
<feature type="domain" description="Phosphoribulokinase/uridine kinase" evidence="1">
    <location>
        <begin position="31"/>
        <end position="178"/>
    </location>
</feature>
<dbReference type="InterPro" id="IPR027417">
    <property type="entry name" value="P-loop_NTPase"/>
</dbReference>
<keyword evidence="2" id="KW-0418">Kinase</keyword>
<keyword evidence="3" id="KW-1185">Reference proteome</keyword>
<gene>
    <name evidence="2" type="ORF">ACFYTF_11630</name>
</gene>
<organism evidence="2 3">
    <name type="scientific">Nocardia thailandica</name>
    <dbReference type="NCBI Taxonomy" id="257275"/>
    <lineage>
        <taxon>Bacteria</taxon>
        <taxon>Bacillati</taxon>
        <taxon>Actinomycetota</taxon>
        <taxon>Actinomycetes</taxon>
        <taxon>Mycobacteriales</taxon>
        <taxon>Nocardiaceae</taxon>
        <taxon>Nocardia</taxon>
    </lineage>
</organism>
<dbReference type="GO" id="GO:0016301">
    <property type="term" value="F:kinase activity"/>
    <property type="evidence" value="ECO:0007669"/>
    <property type="project" value="UniProtKB-KW"/>
</dbReference>
<dbReference type="EMBL" id="JBIAMX010000005">
    <property type="protein sequence ID" value="MFF0543474.1"/>
    <property type="molecule type" value="Genomic_DNA"/>
</dbReference>
<name>A0ABW6PM33_9NOCA</name>
<evidence type="ECO:0000259" key="1">
    <source>
        <dbReference type="Pfam" id="PF00485"/>
    </source>
</evidence>
<evidence type="ECO:0000313" key="2">
    <source>
        <dbReference type="EMBL" id="MFF0543474.1"/>
    </source>
</evidence>
<reference evidence="2 3" key="1">
    <citation type="submission" date="2024-10" db="EMBL/GenBank/DDBJ databases">
        <title>The Natural Products Discovery Center: Release of the First 8490 Sequenced Strains for Exploring Actinobacteria Biosynthetic Diversity.</title>
        <authorList>
            <person name="Kalkreuter E."/>
            <person name="Kautsar S.A."/>
            <person name="Yang D."/>
            <person name="Bader C.D."/>
            <person name="Teijaro C.N."/>
            <person name="Fluegel L."/>
            <person name="Davis C.M."/>
            <person name="Simpson J.R."/>
            <person name="Lauterbach L."/>
            <person name="Steele A.D."/>
            <person name="Gui C."/>
            <person name="Meng S."/>
            <person name="Li G."/>
            <person name="Viehrig K."/>
            <person name="Ye F."/>
            <person name="Su P."/>
            <person name="Kiefer A.F."/>
            <person name="Nichols A."/>
            <person name="Cepeda A.J."/>
            <person name="Yan W."/>
            <person name="Fan B."/>
            <person name="Jiang Y."/>
            <person name="Adhikari A."/>
            <person name="Zheng C.-J."/>
            <person name="Schuster L."/>
            <person name="Cowan T.M."/>
            <person name="Smanski M.J."/>
            <person name="Chevrette M.G."/>
            <person name="De Carvalho L.P.S."/>
            <person name="Shen B."/>
        </authorList>
    </citation>
    <scope>NUCLEOTIDE SEQUENCE [LARGE SCALE GENOMIC DNA]</scope>
    <source>
        <strain evidence="2 3">NPDC004045</strain>
    </source>
</reference>
<comment type="caution">
    <text evidence="2">The sequence shown here is derived from an EMBL/GenBank/DDBJ whole genome shotgun (WGS) entry which is preliminary data.</text>
</comment>
<dbReference type="PANTHER" id="PTHR10285">
    <property type="entry name" value="URIDINE KINASE"/>
    <property type="match status" value="1"/>
</dbReference>
<evidence type="ECO:0000313" key="3">
    <source>
        <dbReference type="Proteomes" id="UP001601444"/>
    </source>
</evidence>
<dbReference type="SUPFAM" id="SSF52540">
    <property type="entry name" value="P-loop containing nucleoside triphosphate hydrolases"/>
    <property type="match status" value="1"/>
</dbReference>
<protein>
    <submittedName>
        <fullName evidence="2">Nucleoside/nucleotide kinase family protein</fullName>
    </submittedName>
</protein>
<dbReference type="Gene3D" id="3.40.50.300">
    <property type="entry name" value="P-loop containing nucleotide triphosphate hydrolases"/>
    <property type="match status" value="2"/>
</dbReference>
<dbReference type="Pfam" id="PF00485">
    <property type="entry name" value="PRK"/>
    <property type="match status" value="1"/>
</dbReference>
<dbReference type="NCBIfam" id="NF006743">
    <property type="entry name" value="PRK09270.1-2"/>
    <property type="match status" value="1"/>
</dbReference>
<sequence>MTSPGPARPAQLAGRILDRLGARPADGHRYVVGIAGPPGAGKSTLAARLVTALNDAAGDGFAGLAPMDGFHLPNATLRARNALARKGEPDTFDAAGYVAALRRVRDTPLGVPVPWPTFDRALDEPMPGGAVFTGHTVVITEGNYLLLDEAEAPGWSGVRALLDETWYVDADRSRLAERLLARHRAGGRDPAAALRKVRDSDLRNAELVAASRPRAQLVLVADGDGYRISAP</sequence>